<proteinExistence type="inferred from homology"/>
<evidence type="ECO:0000256" key="1">
    <source>
        <dbReference type="ARBA" id="ARBA00010688"/>
    </source>
</evidence>
<dbReference type="PRINTS" id="PR00990">
    <property type="entry name" value="RIBOKINASE"/>
</dbReference>
<keyword evidence="4 7" id="KW-0418">Kinase</keyword>
<dbReference type="SUPFAM" id="SSF53613">
    <property type="entry name" value="Ribokinase-like"/>
    <property type="match status" value="1"/>
</dbReference>
<accession>A0ABY4C503</accession>
<organism evidence="7 8">
    <name type="scientific">Agromyces larvae</name>
    <dbReference type="NCBI Taxonomy" id="2929802"/>
    <lineage>
        <taxon>Bacteria</taxon>
        <taxon>Bacillati</taxon>
        <taxon>Actinomycetota</taxon>
        <taxon>Actinomycetes</taxon>
        <taxon>Micrococcales</taxon>
        <taxon>Microbacteriaceae</taxon>
        <taxon>Agromyces</taxon>
    </lineage>
</organism>
<feature type="domain" description="Carbohydrate kinase PfkB" evidence="6">
    <location>
        <begin position="5"/>
        <end position="298"/>
    </location>
</feature>
<keyword evidence="8" id="KW-1185">Reference proteome</keyword>
<evidence type="ECO:0000256" key="4">
    <source>
        <dbReference type="ARBA" id="ARBA00022777"/>
    </source>
</evidence>
<dbReference type="Pfam" id="PF00294">
    <property type="entry name" value="PfkB"/>
    <property type="match status" value="1"/>
</dbReference>
<dbReference type="InterPro" id="IPR029056">
    <property type="entry name" value="Ribokinase-like"/>
</dbReference>
<evidence type="ECO:0000256" key="5">
    <source>
        <dbReference type="ARBA" id="ARBA00022840"/>
    </source>
</evidence>
<dbReference type="EMBL" id="CP094528">
    <property type="protein sequence ID" value="UOE45073.1"/>
    <property type="molecule type" value="Genomic_DNA"/>
</dbReference>
<comment type="similarity">
    <text evidence="1">Belongs to the carbohydrate kinase PfkB family.</text>
</comment>
<dbReference type="InterPro" id="IPR002139">
    <property type="entry name" value="Ribo/fructo_kinase"/>
</dbReference>
<dbReference type="PANTHER" id="PTHR43085:SF1">
    <property type="entry name" value="PSEUDOURIDINE KINASE-RELATED"/>
    <property type="match status" value="1"/>
</dbReference>
<evidence type="ECO:0000313" key="7">
    <source>
        <dbReference type="EMBL" id="UOE45073.1"/>
    </source>
</evidence>
<protein>
    <submittedName>
        <fullName evidence="7">Sugar kinase</fullName>
    </submittedName>
</protein>
<dbReference type="RefSeq" id="WP_243557394.1">
    <property type="nucleotide sequence ID" value="NZ_CP094528.1"/>
</dbReference>
<evidence type="ECO:0000313" key="8">
    <source>
        <dbReference type="Proteomes" id="UP000832097"/>
    </source>
</evidence>
<evidence type="ECO:0000256" key="3">
    <source>
        <dbReference type="ARBA" id="ARBA00022741"/>
    </source>
</evidence>
<gene>
    <name evidence="7" type="ORF">MTO99_04645</name>
</gene>
<evidence type="ECO:0000256" key="2">
    <source>
        <dbReference type="ARBA" id="ARBA00022679"/>
    </source>
</evidence>
<dbReference type="InterPro" id="IPR011611">
    <property type="entry name" value="PfkB_dom"/>
</dbReference>
<dbReference type="CDD" id="cd01166">
    <property type="entry name" value="KdgK"/>
    <property type="match status" value="1"/>
</dbReference>
<name>A0ABY4C503_9MICO</name>
<keyword evidence="2" id="KW-0808">Transferase</keyword>
<keyword evidence="3" id="KW-0547">Nucleotide-binding</keyword>
<dbReference type="GO" id="GO:0016301">
    <property type="term" value="F:kinase activity"/>
    <property type="evidence" value="ECO:0007669"/>
    <property type="project" value="UniProtKB-KW"/>
</dbReference>
<dbReference type="Gene3D" id="3.40.1190.20">
    <property type="match status" value="1"/>
</dbReference>
<dbReference type="InterPro" id="IPR050306">
    <property type="entry name" value="PfkB_Carbo_kinase"/>
</dbReference>
<dbReference type="PANTHER" id="PTHR43085">
    <property type="entry name" value="HEXOKINASE FAMILY MEMBER"/>
    <property type="match status" value="1"/>
</dbReference>
<evidence type="ECO:0000259" key="6">
    <source>
        <dbReference type="Pfam" id="PF00294"/>
    </source>
</evidence>
<sequence length="322" mass="33512">MEVLTLGEALVCFSRPTDPADAARGLFTRSIGGAEANTAIGLARLGNDVWWASCLGRDPLGDHVLDVLAAEGVGTSLVARSDTRPTAVMVKERTTPHDTAVTYYRRDAAGTELAPGDLPAGVVESAGHVHLTGVALAIGAGPRALAHETARRAAGSGVTVSFDPNFRPSIISEPDAVREYRRMLASATQLLCNETEARLITGRTDLDSAIDELAGLGPSTIIVKRGADGALAWHEGERLVVPAHPAPHPVDPVGAGDAFNAGWIHARLAGLALEDALALAAFVAAQVVQHPGDYEGFPNAGEVEAWQAARSAEHAGRSIRTA</sequence>
<keyword evidence="5" id="KW-0067">ATP-binding</keyword>
<dbReference type="Proteomes" id="UP000832097">
    <property type="component" value="Chromosome"/>
</dbReference>
<reference evidence="7 8" key="1">
    <citation type="submission" date="2022-03" db="EMBL/GenBank/DDBJ databases">
        <title>Mucilaginibacter sp. isolated from the gut of Protaetia brevitarsis seulensis larvae.</title>
        <authorList>
            <person name="Won M."/>
            <person name="Kim S.-J."/>
            <person name="Kwon S.-W."/>
        </authorList>
    </citation>
    <scope>NUCLEOTIDE SEQUENCE [LARGE SCALE GENOMIC DNA]</scope>
    <source>
        <strain evidence="7 8">CFWR-12</strain>
    </source>
</reference>